<gene>
    <name evidence="1" type="ORF">AOB46_21005</name>
</gene>
<accession>A0A0N1KRY7</accession>
<reference evidence="2" key="2">
    <citation type="submission" date="2015-09" db="EMBL/GenBank/DDBJ databases">
        <title>Draft genome sequence of a multidrug-resistant Chryseobacterium indologenes isolate from Malaysia.</title>
        <authorList>
            <person name="Yu C.Y."/>
            <person name="Ang G.Y."/>
            <person name="Chan K.-G."/>
        </authorList>
    </citation>
    <scope>NUCLEOTIDE SEQUENCE [LARGE SCALE GENOMIC DNA]</scope>
    <source>
        <strain evidence="2">CI_885</strain>
    </source>
</reference>
<evidence type="ECO:0000313" key="1">
    <source>
        <dbReference type="EMBL" id="KPE49295.1"/>
    </source>
</evidence>
<protein>
    <submittedName>
        <fullName evidence="1">Uncharacterized protein</fullName>
    </submittedName>
</protein>
<dbReference type="Gene3D" id="1.25.40.390">
    <property type="match status" value="1"/>
</dbReference>
<dbReference type="PATRIC" id="fig|253.9.peg.2607"/>
<dbReference type="OrthoDB" id="5694214at2"/>
<evidence type="ECO:0000313" key="2">
    <source>
        <dbReference type="Proteomes" id="UP000037953"/>
    </source>
</evidence>
<dbReference type="EMBL" id="LJOD01000020">
    <property type="protein sequence ID" value="KPE49295.1"/>
    <property type="molecule type" value="Genomic_DNA"/>
</dbReference>
<comment type="caution">
    <text evidence="1">The sequence shown here is derived from an EMBL/GenBank/DDBJ whole genome shotgun (WGS) entry which is preliminary data.</text>
</comment>
<name>A0A0N1KRY7_CHRID</name>
<dbReference type="InterPro" id="IPR011990">
    <property type="entry name" value="TPR-like_helical_dom_sf"/>
</dbReference>
<proteinExistence type="predicted"/>
<sequence>MADNNLNNPEVILSINFDGIHSKTWGRTTFLVHAPIGGMMNPKDFGVNDAWNGSDQIWQIYIFILFMALERGVKDGKGLEDFRNLYPIPINDLIANRNLIQNPGY</sequence>
<organism evidence="1 2">
    <name type="scientific">Chryseobacterium indologenes</name>
    <name type="common">Flavobacterium indologenes</name>
    <dbReference type="NCBI Taxonomy" id="253"/>
    <lineage>
        <taxon>Bacteria</taxon>
        <taxon>Pseudomonadati</taxon>
        <taxon>Bacteroidota</taxon>
        <taxon>Flavobacteriia</taxon>
        <taxon>Flavobacteriales</taxon>
        <taxon>Weeksellaceae</taxon>
        <taxon>Chryseobacterium group</taxon>
        <taxon>Chryseobacterium</taxon>
    </lineage>
</organism>
<dbReference type="RefSeq" id="WP_062703079.1">
    <property type="nucleotide sequence ID" value="NZ_LJOD01000020.1"/>
</dbReference>
<dbReference type="SUPFAM" id="SSF48452">
    <property type="entry name" value="TPR-like"/>
    <property type="match status" value="1"/>
</dbReference>
<reference evidence="1 2" key="1">
    <citation type="journal article" date="2015" name="Genom Data">
        <title>Draft genome sequence of a multidrug-resistant Chryseobacterium indologenes isolate from Malaysia.</title>
        <authorList>
            <person name="Yu C.Y."/>
            <person name="Ang G.Y."/>
            <person name="Cheng H.J."/>
            <person name="Cheong Y.M."/>
            <person name="Yin W.F."/>
            <person name="Chan K.G."/>
        </authorList>
    </citation>
    <scope>NUCLEOTIDE SEQUENCE [LARGE SCALE GENOMIC DNA]</scope>
    <source>
        <strain evidence="1 2">CI_885</strain>
    </source>
</reference>
<dbReference type="Proteomes" id="UP000037953">
    <property type="component" value="Unassembled WGS sequence"/>
</dbReference>
<dbReference type="AlphaFoldDB" id="A0A0N1KRY7"/>